<evidence type="ECO:0000313" key="12">
    <source>
        <dbReference type="EMBL" id="KZD07010.1"/>
    </source>
</evidence>
<proteinExistence type="inferred from homology"/>
<gene>
    <name evidence="9" type="primary">ftsQ</name>
    <name evidence="12" type="ORF">AUP43_10460</name>
</gene>
<keyword evidence="6 9" id="KW-1133">Transmembrane helix</keyword>
<sequence length="301" mass="33016">MRLLSPANASNSGRRAPARSGRKATPRRRTAMQPPRWLKPALKGAAVLALVGGLGGGMIHLYETGLVEDGLLAAKERMLDATAVAGLRVTDVLVEGRVRSDSEMLLAALKVERGMPMLAFDPVEAKQRLEAINWVRSATIERRLPNTIFVSIEERRPMALWQRENKLVLVDFDGEIVLHDEVAPFGKLPVLVGDTAPAQAPALLAMLEREPALKARVRAASWVGERRWTLHMDNGIDVNLPEENPADAWLRLATLERDQKVLAKDVVAIDLRFADRLVVRVAPDALKRATQPAKGAPGKNT</sequence>
<feature type="region of interest" description="Disordered" evidence="10">
    <location>
        <begin position="1"/>
        <end position="35"/>
    </location>
</feature>
<dbReference type="RefSeq" id="WP_067557294.1">
    <property type="nucleotide sequence ID" value="NZ_LPXN01000119.1"/>
</dbReference>
<evidence type="ECO:0000256" key="8">
    <source>
        <dbReference type="ARBA" id="ARBA00023306"/>
    </source>
</evidence>
<accession>A0A154W0H6</accession>
<comment type="similarity">
    <text evidence="9">Belongs to the FtsQ/DivIB family. FtsQ subfamily.</text>
</comment>
<organism evidence="12 13">
    <name type="scientific">Oceanibaculum pacificum</name>
    <dbReference type="NCBI Taxonomy" id="580166"/>
    <lineage>
        <taxon>Bacteria</taxon>
        <taxon>Pseudomonadati</taxon>
        <taxon>Pseudomonadota</taxon>
        <taxon>Alphaproteobacteria</taxon>
        <taxon>Rhodospirillales</taxon>
        <taxon>Oceanibaculaceae</taxon>
        <taxon>Oceanibaculum</taxon>
    </lineage>
</organism>
<keyword evidence="3 9" id="KW-0997">Cell inner membrane</keyword>
<evidence type="ECO:0000256" key="5">
    <source>
        <dbReference type="ARBA" id="ARBA00022692"/>
    </source>
</evidence>
<keyword evidence="13" id="KW-1185">Reference proteome</keyword>
<dbReference type="Gene3D" id="3.10.20.310">
    <property type="entry name" value="membrane protein fhac"/>
    <property type="match status" value="1"/>
</dbReference>
<dbReference type="GO" id="GO:0043093">
    <property type="term" value="P:FtsZ-dependent cytokinesis"/>
    <property type="evidence" value="ECO:0007669"/>
    <property type="project" value="UniProtKB-UniRule"/>
</dbReference>
<name>A0A154W0H6_9PROT</name>
<keyword evidence="7 9" id="KW-0472">Membrane</keyword>
<comment type="function">
    <text evidence="9">Essential cell division protein.</text>
</comment>
<dbReference type="GO" id="GO:0032153">
    <property type="term" value="C:cell division site"/>
    <property type="evidence" value="ECO:0007669"/>
    <property type="project" value="UniProtKB-UniRule"/>
</dbReference>
<dbReference type="AlphaFoldDB" id="A0A154W0H6"/>
<dbReference type="GO" id="GO:0005886">
    <property type="term" value="C:plasma membrane"/>
    <property type="evidence" value="ECO:0007669"/>
    <property type="project" value="UniProtKB-SubCell"/>
</dbReference>
<dbReference type="PROSITE" id="PS51779">
    <property type="entry name" value="POTRA"/>
    <property type="match status" value="1"/>
</dbReference>
<keyword evidence="2 9" id="KW-1003">Cell membrane</keyword>
<dbReference type="PANTHER" id="PTHR35851:SF1">
    <property type="entry name" value="CELL DIVISION PROTEIN FTSQ"/>
    <property type="match status" value="1"/>
</dbReference>
<dbReference type="Pfam" id="PF08478">
    <property type="entry name" value="POTRA_1"/>
    <property type="match status" value="1"/>
</dbReference>
<dbReference type="InterPro" id="IPR045335">
    <property type="entry name" value="FtsQ_C_sf"/>
</dbReference>
<feature type="domain" description="POTRA" evidence="11">
    <location>
        <begin position="87"/>
        <end position="155"/>
    </location>
</feature>
<feature type="compositionally biased region" description="Basic residues" evidence="10">
    <location>
        <begin position="16"/>
        <end position="30"/>
    </location>
</feature>
<comment type="caution">
    <text evidence="12">The sequence shown here is derived from an EMBL/GenBank/DDBJ whole genome shotgun (WGS) entry which is preliminary data.</text>
</comment>
<comment type="subcellular location">
    <subcellularLocation>
        <location evidence="9">Cell inner membrane</location>
        <topology evidence="9">Single-pass type II membrane protein</topology>
    </subcellularLocation>
    <subcellularLocation>
        <location evidence="1">Membrane</location>
    </subcellularLocation>
    <text evidence="9">Localizes to the division septum.</text>
</comment>
<evidence type="ECO:0000256" key="10">
    <source>
        <dbReference type="SAM" id="MobiDB-lite"/>
    </source>
</evidence>
<evidence type="ECO:0000256" key="1">
    <source>
        <dbReference type="ARBA" id="ARBA00004370"/>
    </source>
</evidence>
<dbReference type="STRING" id="580166.AUP43_10460"/>
<evidence type="ECO:0000259" key="11">
    <source>
        <dbReference type="PROSITE" id="PS51779"/>
    </source>
</evidence>
<evidence type="ECO:0000256" key="4">
    <source>
        <dbReference type="ARBA" id="ARBA00022618"/>
    </source>
</evidence>
<evidence type="ECO:0000256" key="9">
    <source>
        <dbReference type="HAMAP-Rule" id="MF_00911"/>
    </source>
</evidence>
<evidence type="ECO:0000256" key="2">
    <source>
        <dbReference type="ARBA" id="ARBA00022475"/>
    </source>
</evidence>
<evidence type="ECO:0000256" key="6">
    <source>
        <dbReference type="ARBA" id="ARBA00022989"/>
    </source>
</evidence>
<keyword evidence="4 9" id="KW-0132">Cell division</keyword>
<protein>
    <recommendedName>
        <fullName evidence="9">Cell division protein FtsQ</fullName>
    </recommendedName>
</protein>
<dbReference type="EMBL" id="LPXN01000119">
    <property type="protein sequence ID" value="KZD07010.1"/>
    <property type="molecule type" value="Genomic_DNA"/>
</dbReference>
<dbReference type="Gene3D" id="3.40.50.11690">
    <property type="entry name" value="Cell division protein FtsQ/DivIB"/>
    <property type="match status" value="1"/>
</dbReference>
<dbReference type="GO" id="GO:0090529">
    <property type="term" value="P:cell septum assembly"/>
    <property type="evidence" value="ECO:0007669"/>
    <property type="project" value="InterPro"/>
</dbReference>
<dbReference type="OrthoDB" id="9783091at2"/>
<evidence type="ECO:0000313" key="13">
    <source>
        <dbReference type="Proteomes" id="UP000076400"/>
    </source>
</evidence>
<dbReference type="InterPro" id="IPR013685">
    <property type="entry name" value="POTRA_FtsQ_type"/>
</dbReference>
<evidence type="ECO:0000256" key="7">
    <source>
        <dbReference type="ARBA" id="ARBA00023136"/>
    </source>
</evidence>
<keyword evidence="5 9" id="KW-0812">Transmembrane</keyword>
<dbReference type="InterPro" id="IPR026579">
    <property type="entry name" value="FtsQ"/>
</dbReference>
<dbReference type="PANTHER" id="PTHR35851">
    <property type="entry name" value="CELL DIVISION PROTEIN FTSQ"/>
    <property type="match status" value="1"/>
</dbReference>
<reference evidence="12 13" key="1">
    <citation type="submission" date="2015-12" db="EMBL/GenBank/DDBJ databases">
        <title>Genome sequence of Oceanibaculum pacificum MCCC 1A02656.</title>
        <authorList>
            <person name="Lu L."/>
            <person name="Lai Q."/>
            <person name="Shao Z."/>
            <person name="Qian P."/>
        </authorList>
    </citation>
    <scope>NUCLEOTIDE SEQUENCE [LARGE SCALE GENOMIC DNA]</scope>
    <source>
        <strain evidence="12 13">MCCC 1A02656</strain>
    </source>
</reference>
<dbReference type="Pfam" id="PF03799">
    <property type="entry name" value="FtsQ_DivIB_C"/>
    <property type="match status" value="1"/>
</dbReference>
<keyword evidence="8 9" id="KW-0131">Cell cycle</keyword>
<dbReference type="InterPro" id="IPR005548">
    <property type="entry name" value="Cell_div_FtsQ/DivIB_C"/>
</dbReference>
<dbReference type="HAMAP" id="MF_00911">
    <property type="entry name" value="FtsQ_subfam"/>
    <property type="match status" value="1"/>
</dbReference>
<evidence type="ECO:0000256" key="3">
    <source>
        <dbReference type="ARBA" id="ARBA00022519"/>
    </source>
</evidence>
<dbReference type="Proteomes" id="UP000076400">
    <property type="component" value="Unassembled WGS sequence"/>
</dbReference>
<dbReference type="InterPro" id="IPR034746">
    <property type="entry name" value="POTRA"/>
</dbReference>